<name>A0A804NS50_MAIZE</name>
<dbReference type="Gramene" id="Zm00001eb182030_T001">
    <property type="protein sequence ID" value="Zm00001eb182030_P001"/>
    <property type="gene ID" value="Zm00001eb182030"/>
</dbReference>
<accession>A0A804NS50</accession>
<proteinExistence type="predicted"/>
<organism evidence="1 2">
    <name type="scientific">Zea mays</name>
    <name type="common">Maize</name>
    <dbReference type="NCBI Taxonomy" id="4577"/>
    <lineage>
        <taxon>Eukaryota</taxon>
        <taxon>Viridiplantae</taxon>
        <taxon>Streptophyta</taxon>
        <taxon>Embryophyta</taxon>
        <taxon>Tracheophyta</taxon>
        <taxon>Spermatophyta</taxon>
        <taxon>Magnoliopsida</taxon>
        <taxon>Liliopsida</taxon>
        <taxon>Poales</taxon>
        <taxon>Poaceae</taxon>
        <taxon>PACMAD clade</taxon>
        <taxon>Panicoideae</taxon>
        <taxon>Andropogonodae</taxon>
        <taxon>Andropogoneae</taxon>
        <taxon>Tripsacinae</taxon>
        <taxon>Zea</taxon>
    </lineage>
</organism>
<sequence>MAAPPDPSLRDFLFPAAPLHQISSVSCRAPSLLQSSPWSPLSLPLVVELAPAFSARSSSSSMAPSPFHSLSLCLTPSPSSPLPSAMVPSHRRPYFPWRHFLLPGGRRPPQPLLYWWSS</sequence>
<reference evidence="2" key="1">
    <citation type="journal article" date="2009" name="Science">
        <title>The B73 maize genome: complexity, diversity, and dynamics.</title>
        <authorList>
            <person name="Schnable P.S."/>
            <person name="Ware D."/>
            <person name="Fulton R.S."/>
            <person name="Stein J.C."/>
            <person name="Wei F."/>
            <person name="Pasternak S."/>
            <person name="Liang C."/>
            <person name="Zhang J."/>
            <person name="Fulton L."/>
            <person name="Graves T.A."/>
            <person name="Minx P."/>
            <person name="Reily A.D."/>
            <person name="Courtney L."/>
            <person name="Kruchowski S.S."/>
            <person name="Tomlinson C."/>
            <person name="Strong C."/>
            <person name="Delehaunty K."/>
            <person name="Fronick C."/>
            <person name="Courtney B."/>
            <person name="Rock S.M."/>
            <person name="Belter E."/>
            <person name="Du F."/>
            <person name="Kim K."/>
            <person name="Abbott R.M."/>
            <person name="Cotton M."/>
            <person name="Levy A."/>
            <person name="Marchetto P."/>
            <person name="Ochoa K."/>
            <person name="Jackson S.M."/>
            <person name="Gillam B."/>
            <person name="Chen W."/>
            <person name="Yan L."/>
            <person name="Higginbotham J."/>
            <person name="Cardenas M."/>
            <person name="Waligorski J."/>
            <person name="Applebaum E."/>
            <person name="Phelps L."/>
            <person name="Falcone J."/>
            <person name="Kanchi K."/>
            <person name="Thane T."/>
            <person name="Scimone A."/>
            <person name="Thane N."/>
            <person name="Henke J."/>
            <person name="Wang T."/>
            <person name="Ruppert J."/>
            <person name="Shah N."/>
            <person name="Rotter K."/>
            <person name="Hodges J."/>
            <person name="Ingenthron E."/>
            <person name="Cordes M."/>
            <person name="Kohlberg S."/>
            <person name="Sgro J."/>
            <person name="Delgado B."/>
            <person name="Mead K."/>
            <person name="Chinwalla A."/>
            <person name="Leonard S."/>
            <person name="Crouse K."/>
            <person name="Collura K."/>
            <person name="Kudrna D."/>
            <person name="Currie J."/>
            <person name="He R."/>
            <person name="Angelova A."/>
            <person name="Rajasekar S."/>
            <person name="Mueller T."/>
            <person name="Lomeli R."/>
            <person name="Scara G."/>
            <person name="Ko A."/>
            <person name="Delaney K."/>
            <person name="Wissotski M."/>
            <person name="Lopez G."/>
            <person name="Campos D."/>
            <person name="Braidotti M."/>
            <person name="Ashley E."/>
            <person name="Golser W."/>
            <person name="Kim H."/>
            <person name="Lee S."/>
            <person name="Lin J."/>
            <person name="Dujmic Z."/>
            <person name="Kim W."/>
            <person name="Talag J."/>
            <person name="Zuccolo A."/>
            <person name="Fan C."/>
            <person name="Sebastian A."/>
            <person name="Kramer M."/>
            <person name="Spiegel L."/>
            <person name="Nascimento L."/>
            <person name="Zutavern T."/>
            <person name="Miller B."/>
            <person name="Ambroise C."/>
            <person name="Muller S."/>
            <person name="Spooner W."/>
            <person name="Narechania A."/>
            <person name="Ren L."/>
            <person name="Wei S."/>
            <person name="Kumari S."/>
            <person name="Faga B."/>
            <person name="Levy M.J."/>
            <person name="McMahan L."/>
            <person name="Van Buren P."/>
            <person name="Vaughn M.W."/>
            <person name="Ying K."/>
            <person name="Yeh C.-T."/>
            <person name="Emrich S.J."/>
            <person name="Jia Y."/>
            <person name="Kalyanaraman A."/>
            <person name="Hsia A.-P."/>
            <person name="Barbazuk W.B."/>
            <person name="Baucom R.S."/>
            <person name="Brutnell T.P."/>
            <person name="Carpita N.C."/>
            <person name="Chaparro C."/>
            <person name="Chia J.-M."/>
            <person name="Deragon J.-M."/>
            <person name="Estill J.C."/>
            <person name="Fu Y."/>
            <person name="Jeddeloh J.A."/>
            <person name="Han Y."/>
            <person name="Lee H."/>
            <person name="Li P."/>
            <person name="Lisch D.R."/>
            <person name="Liu S."/>
            <person name="Liu Z."/>
            <person name="Nagel D.H."/>
            <person name="McCann M.C."/>
            <person name="SanMiguel P."/>
            <person name="Myers A.M."/>
            <person name="Nettleton D."/>
            <person name="Nguyen J."/>
            <person name="Penning B.W."/>
            <person name="Ponnala L."/>
            <person name="Schneider K.L."/>
            <person name="Schwartz D.C."/>
            <person name="Sharma A."/>
            <person name="Soderlund C."/>
            <person name="Springer N.M."/>
            <person name="Sun Q."/>
            <person name="Wang H."/>
            <person name="Waterman M."/>
            <person name="Westerman R."/>
            <person name="Wolfgruber T.K."/>
            <person name="Yang L."/>
            <person name="Yu Y."/>
            <person name="Zhang L."/>
            <person name="Zhou S."/>
            <person name="Zhu Q."/>
            <person name="Bennetzen J.L."/>
            <person name="Dawe R.K."/>
            <person name="Jiang J."/>
            <person name="Jiang N."/>
            <person name="Presting G.G."/>
            <person name="Wessler S.R."/>
            <person name="Aluru S."/>
            <person name="Martienssen R.A."/>
            <person name="Clifton S.W."/>
            <person name="McCombie W.R."/>
            <person name="Wing R.A."/>
            <person name="Wilson R.K."/>
        </authorList>
    </citation>
    <scope>NUCLEOTIDE SEQUENCE [LARGE SCALE GENOMIC DNA]</scope>
    <source>
        <strain evidence="2">cv. B73</strain>
    </source>
</reference>
<evidence type="ECO:0000313" key="1">
    <source>
        <dbReference type="EnsemblPlants" id="Zm00001eb182030_P001"/>
    </source>
</evidence>
<reference evidence="1" key="2">
    <citation type="submission" date="2019-07" db="EMBL/GenBank/DDBJ databases">
        <authorList>
            <person name="Seetharam A."/>
            <person name="Woodhouse M."/>
            <person name="Cannon E."/>
        </authorList>
    </citation>
    <scope>NUCLEOTIDE SEQUENCE [LARGE SCALE GENOMIC DNA]</scope>
    <source>
        <strain evidence="1">cv. B73</strain>
    </source>
</reference>
<protein>
    <submittedName>
        <fullName evidence="1">Uncharacterized protein</fullName>
    </submittedName>
</protein>
<evidence type="ECO:0000313" key="2">
    <source>
        <dbReference type="Proteomes" id="UP000007305"/>
    </source>
</evidence>
<keyword evidence="2" id="KW-1185">Reference proteome</keyword>
<dbReference type="EnsemblPlants" id="Zm00001eb182030_T001">
    <property type="protein sequence ID" value="Zm00001eb182030_P001"/>
    <property type="gene ID" value="Zm00001eb182030"/>
</dbReference>
<reference evidence="1" key="3">
    <citation type="submission" date="2021-05" db="UniProtKB">
        <authorList>
            <consortium name="EnsemblPlants"/>
        </authorList>
    </citation>
    <scope>IDENTIFICATION</scope>
    <source>
        <strain evidence="1">cv. B73</strain>
    </source>
</reference>
<dbReference type="InParanoid" id="A0A804NS50"/>
<dbReference type="AlphaFoldDB" id="A0A804NS50"/>
<dbReference type="Proteomes" id="UP000007305">
    <property type="component" value="Chromosome 4"/>
</dbReference>